<feature type="region of interest" description="Disordered" evidence="1">
    <location>
        <begin position="477"/>
        <end position="535"/>
    </location>
</feature>
<accession>A0A9P6GX87</accession>
<feature type="compositionally biased region" description="Polar residues" evidence="1">
    <location>
        <begin position="359"/>
        <end position="369"/>
    </location>
</feature>
<proteinExistence type="predicted"/>
<feature type="compositionally biased region" description="Acidic residues" evidence="1">
    <location>
        <begin position="314"/>
        <end position="330"/>
    </location>
</feature>
<evidence type="ECO:0000313" key="4">
    <source>
        <dbReference type="Proteomes" id="UP000740883"/>
    </source>
</evidence>
<dbReference type="EMBL" id="SBJO01000243">
    <property type="protein sequence ID" value="KAF9761899.1"/>
    <property type="molecule type" value="Genomic_DNA"/>
</dbReference>
<feature type="region of interest" description="Disordered" evidence="1">
    <location>
        <begin position="35"/>
        <end position="56"/>
    </location>
</feature>
<feature type="compositionally biased region" description="Polar residues" evidence="1">
    <location>
        <begin position="509"/>
        <end position="520"/>
    </location>
</feature>
<feature type="region of interest" description="Disordered" evidence="1">
    <location>
        <begin position="223"/>
        <end position="271"/>
    </location>
</feature>
<keyword evidence="2" id="KW-0472">Membrane</keyword>
<protein>
    <submittedName>
        <fullName evidence="3">Uncharacterized protein</fullName>
    </submittedName>
</protein>
<keyword evidence="4" id="KW-1185">Reference proteome</keyword>
<feature type="region of interest" description="Disordered" evidence="1">
    <location>
        <begin position="293"/>
        <end position="395"/>
    </location>
</feature>
<feature type="compositionally biased region" description="Low complexity" evidence="1">
    <location>
        <begin position="235"/>
        <end position="271"/>
    </location>
</feature>
<organism evidence="3 4">
    <name type="scientific">Nosema granulosis</name>
    <dbReference type="NCBI Taxonomy" id="83296"/>
    <lineage>
        <taxon>Eukaryota</taxon>
        <taxon>Fungi</taxon>
        <taxon>Fungi incertae sedis</taxon>
        <taxon>Microsporidia</taxon>
        <taxon>Nosematidae</taxon>
        <taxon>Nosema</taxon>
    </lineage>
</organism>
<keyword evidence="2" id="KW-1133">Transmembrane helix</keyword>
<feature type="transmembrane region" description="Helical" evidence="2">
    <location>
        <begin position="7"/>
        <end position="28"/>
    </location>
</feature>
<evidence type="ECO:0000256" key="2">
    <source>
        <dbReference type="SAM" id="Phobius"/>
    </source>
</evidence>
<evidence type="ECO:0000313" key="3">
    <source>
        <dbReference type="EMBL" id="KAF9761899.1"/>
    </source>
</evidence>
<name>A0A9P6GX87_9MICR</name>
<sequence>MDKTFMIICGLASLTLIFTTVILVVYVVKNSETNKVSKSKTENKSNDPPAITNTTTNTISQKDLETLEASIINKLNSLQNKDKVDPTVNNIMALVEKLMLEKNDLDTSLDSDVDIEKLEHEKKLLDWFEQKVDNSQSTIVPPASSFGEDKNAYIADLKKKLIDELKTYENKISNSTENQKTINGIPKVPLSGPNNEETYSKIEDLKKMLKEFFDDNYQFSKKQTIESSENESDSSEPVTPTVPQPTVKPVGTQSNSGSDNNNTSSVTKKITKTSLMQPVDLKIINDEKIVSSDTNKIDSPESTVKEKPKNPDCVLEDVSSEPLWQDEENDTSSFSLQRFKPRNPAKKNSKNKIFDLDQSDNSKNLPNKSTVEDKKNNETQKGTGEQTQEENLVSKDNIVKQKNYKSTMQRIYDIFSRAPTKEKEELEEIVQNASPSLLRRIRNRIVGSLANTSREEIITEVKEEVNKDTIEQHLINKENEQHPKITENPSTSEEIQPPGFFRRAANRFLGSSNKSPNANQDVLEDKNSNDKIKAN</sequence>
<gene>
    <name evidence="3" type="ORF">NGRA_2341</name>
</gene>
<dbReference type="Proteomes" id="UP000740883">
    <property type="component" value="Unassembled WGS sequence"/>
</dbReference>
<dbReference type="AlphaFoldDB" id="A0A9P6GX87"/>
<evidence type="ECO:0000256" key="1">
    <source>
        <dbReference type="SAM" id="MobiDB-lite"/>
    </source>
</evidence>
<feature type="compositionally biased region" description="Polar residues" evidence="1">
    <location>
        <begin position="379"/>
        <end position="391"/>
    </location>
</feature>
<reference evidence="3 4" key="1">
    <citation type="journal article" date="2020" name="Genome Biol. Evol.">
        <title>Comparative genomics of strictly vertically transmitted, feminizing microsporidia endosymbionts of amphipod crustaceans.</title>
        <authorList>
            <person name="Cormier A."/>
            <person name="Chebbi M.A."/>
            <person name="Giraud I."/>
            <person name="Wattier R."/>
            <person name="Teixeira M."/>
            <person name="Gilbert C."/>
            <person name="Rigaud T."/>
            <person name="Cordaux R."/>
        </authorList>
    </citation>
    <scope>NUCLEOTIDE SEQUENCE [LARGE SCALE GENOMIC DNA]</scope>
    <source>
        <strain evidence="3 4">Ou3-Ou53</strain>
    </source>
</reference>
<feature type="compositionally biased region" description="Basic residues" evidence="1">
    <location>
        <begin position="339"/>
        <end position="350"/>
    </location>
</feature>
<comment type="caution">
    <text evidence="3">The sequence shown here is derived from an EMBL/GenBank/DDBJ whole genome shotgun (WGS) entry which is preliminary data.</text>
</comment>
<feature type="compositionally biased region" description="Basic and acidic residues" evidence="1">
    <location>
        <begin position="293"/>
        <end position="310"/>
    </location>
</feature>
<feature type="compositionally biased region" description="Basic and acidic residues" evidence="1">
    <location>
        <begin position="523"/>
        <end position="535"/>
    </location>
</feature>
<keyword evidence="2" id="KW-0812">Transmembrane</keyword>